<evidence type="ECO:0000313" key="12">
    <source>
        <dbReference type="Proteomes" id="UP000238375"/>
    </source>
</evidence>
<keyword evidence="7 8" id="KW-0315">Glutamine amidotransferase</keyword>
<evidence type="ECO:0000256" key="2">
    <source>
        <dbReference type="ARBA" id="ARBA00022573"/>
    </source>
</evidence>
<protein>
    <recommendedName>
        <fullName evidence="8">Cobyrinate a,c-diamide synthase</fullName>
        <ecNumber evidence="8">6.3.5.11</ecNumber>
    </recommendedName>
    <alternativeName>
        <fullName evidence="8">Cobyrinic acid a,c-diamide synthetase</fullName>
    </alternativeName>
</protein>
<comment type="similarity">
    <text evidence="8">Belongs to the CobB/CbiA family.</text>
</comment>
<dbReference type="Proteomes" id="UP000238375">
    <property type="component" value="Unassembled WGS sequence"/>
</dbReference>
<dbReference type="EMBL" id="PVTE01000013">
    <property type="protein sequence ID" value="PRY35880.1"/>
    <property type="molecule type" value="Genomic_DNA"/>
</dbReference>
<dbReference type="NCBIfam" id="NF002204">
    <property type="entry name" value="PRK01077.1"/>
    <property type="match status" value="1"/>
</dbReference>
<comment type="cofactor">
    <cofactor evidence="1 8">
        <name>Mg(2+)</name>
        <dbReference type="ChEBI" id="CHEBI:18420"/>
    </cofactor>
</comment>
<dbReference type="EC" id="6.3.5.11" evidence="8"/>
<sequence length="477" mass="52113">MAERFSQFLIAAPSSGSGKTTLTLGLLRALANRGLRVQPFKCGPDYIDTQHHATAARRPNGMPPSEVSTSEASPGINLDLFMASPEHVRSSYGRYVQGADVAITEGVMGLFDGADRMQGSSAAVAELLDIPVILVVNARAMAYSVAPLLYGFKNFYAGIRLVGAIFNNVGSESHYRFLADACADVGVEPLGYLPSNPRFAIPSRHLGLHLSAETDYEQIIQAIADELPKTVDLDRLLTATQSPRPISAPVDVSVSGQSTRRISVARDEAFLFTYQQNIDRLAQFGTVTFFSPLHDTVLPDTDFLYLPGGYPELYAQQLSRNESMRTSIRDYCLSGGLTYAECGGLMYLSQSIQVQSRLTRSGTAWPMAGVLAMTTSMQAAKLTLGYRTVDWQGNGLEGFSLNGHEFHYSSLTEPAPLSSIASISNAKGMPVETKLYRVQNTFASYVHLYWGDRPDFIEQLFAFVETQYLASQHPDGH</sequence>
<dbReference type="SUPFAM" id="SSF52540">
    <property type="entry name" value="P-loop containing nucleoside triphosphate hydrolases"/>
    <property type="match status" value="1"/>
</dbReference>
<evidence type="ECO:0000259" key="10">
    <source>
        <dbReference type="Pfam" id="PF07685"/>
    </source>
</evidence>
<evidence type="ECO:0000256" key="3">
    <source>
        <dbReference type="ARBA" id="ARBA00022598"/>
    </source>
</evidence>
<evidence type="ECO:0000256" key="4">
    <source>
        <dbReference type="ARBA" id="ARBA00022741"/>
    </source>
</evidence>
<dbReference type="Gene3D" id="3.40.50.300">
    <property type="entry name" value="P-loop containing nucleotide triphosphate hydrolases"/>
    <property type="match status" value="1"/>
</dbReference>
<dbReference type="GO" id="GO:0009236">
    <property type="term" value="P:cobalamin biosynthetic process"/>
    <property type="evidence" value="ECO:0007669"/>
    <property type="project" value="UniProtKB-UniRule"/>
</dbReference>
<dbReference type="InterPro" id="IPR029062">
    <property type="entry name" value="Class_I_gatase-like"/>
</dbReference>
<keyword evidence="6 8" id="KW-0460">Magnesium</keyword>
<feature type="site" description="Increases nucleophilicity of active site Cys" evidence="8">
    <location>
        <position position="447"/>
    </location>
</feature>
<dbReference type="RefSeq" id="WP_106138930.1">
    <property type="nucleotide sequence ID" value="NZ_PVTE01000013.1"/>
</dbReference>
<dbReference type="CDD" id="cd03130">
    <property type="entry name" value="GATase1_CobB"/>
    <property type="match status" value="1"/>
</dbReference>
<evidence type="ECO:0000313" key="11">
    <source>
        <dbReference type="EMBL" id="PRY35880.1"/>
    </source>
</evidence>
<keyword evidence="4 8" id="KW-0547">Nucleotide-binding</keyword>
<feature type="domain" description="CobB/CobQ-like glutamine amidotransferase" evidence="10">
    <location>
        <begin position="261"/>
        <end position="452"/>
    </location>
</feature>
<comment type="domain">
    <text evidence="8">Comprises of two domains. The C-terminal domain contains the binding site for glutamine and catalyzes the hydrolysis of this substrate to glutamate and ammonia. The N-terminal domain is anticipated to bind ATP and cobyrinate and catalyzes the ultimate synthesis of the diamide product. The ammonia produced via the glutaminase domain is probably translocated to the adjacent domain via a molecular tunnel, where it reacts with an activated intermediate.</text>
</comment>
<comment type="function">
    <text evidence="8">Catalyzes the ATP-dependent amidation of the two carboxylate groups at positions a and c of cobyrinate, using either L-glutamine or ammonia as the nitrogen source.</text>
</comment>
<dbReference type="AlphaFoldDB" id="A0A2T0SR48"/>
<dbReference type="InterPro" id="IPR002586">
    <property type="entry name" value="CobQ/CobB/MinD/ParA_Nub-bd_dom"/>
</dbReference>
<dbReference type="PROSITE" id="PS51274">
    <property type="entry name" value="GATASE_COBBQ"/>
    <property type="match status" value="1"/>
</dbReference>
<dbReference type="HAMAP" id="MF_00027">
    <property type="entry name" value="CobB_CbiA"/>
    <property type="match status" value="1"/>
</dbReference>
<dbReference type="InterPro" id="IPR027417">
    <property type="entry name" value="P-loop_NTPase"/>
</dbReference>
<evidence type="ECO:0000256" key="8">
    <source>
        <dbReference type="HAMAP-Rule" id="MF_00027"/>
    </source>
</evidence>
<dbReference type="OrthoDB" id="9764035at2"/>
<evidence type="ECO:0000259" key="9">
    <source>
        <dbReference type="Pfam" id="PF01656"/>
    </source>
</evidence>
<evidence type="ECO:0000256" key="5">
    <source>
        <dbReference type="ARBA" id="ARBA00022840"/>
    </source>
</evidence>
<keyword evidence="2 8" id="KW-0169">Cobalamin biosynthesis</keyword>
<dbReference type="PANTHER" id="PTHR43873:SF1">
    <property type="entry name" value="COBYRINATE A,C-DIAMIDE SYNTHASE"/>
    <property type="match status" value="1"/>
</dbReference>
<evidence type="ECO:0000256" key="6">
    <source>
        <dbReference type="ARBA" id="ARBA00022842"/>
    </source>
</evidence>
<feature type="active site" description="Nucleophile" evidence="8">
    <location>
        <position position="342"/>
    </location>
</feature>
<dbReference type="InterPro" id="IPR011698">
    <property type="entry name" value="GATase_3"/>
</dbReference>
<evidence type="ECO:0000256" key="1">
    <source>
        <dbReference type="ARBA" id="ARBA00001946"/>
    </source>
</evidence>
<comment type="miscellaneous">
    <text evidence="8">The a and c carboxylates of cobyrinate are activated for nucleophilic attack via formation of a phosphorylated intermediate by ATP. CbiA catalyzes first the amidation of the c-carboxylate, and then that of the a-carboxylate.</text>
</comment>
<evidence type="ECO:0000256" key="7">
    <source>
        <dbReference type="ARBA" id="ARBA00022962"/>
    </source>
</evidence>
<reference evidence="11 12" key="1">
    <citation type="submission" date="2018-03" db="EMBL/GenBank/DDBJ databases">
        <title>Genomic Encyclopedia of Archaeal and Bacterial Type Strains, Phase II (KMG-II): from individual species to whole genera.</title>
        <authorList>
            <person name="Goeker M."/>
        </authorList>
    </citation>
    <scope>NUCLEOTIDE SEQUENCE [LARGE SCALE GENOMIC DNA]</scope>
    <source>
        <strain evidence="11 12">DSM 28354</strain>
    </source>
</reference>
<dbReference type="GO" id="GO:0042242">
    <property type="term" value="F:cobyrinic acid a,c-diamide synthase activity"/>
    <property type="evidence" value="ECO:0007669"/>
    <property type="project" value="UniProtKB-UniRule"/>
</dbReference>
<keyword evidence="5 8" id="KW-0067">ATP-binding</keyword>
<keyword evidence="12" id="KW-1185">Reference proteome</keyword>
<dbReference type="Pfam" id="PF07685">
    <property type="entry name" value="GATase_3"/>
    <property type="match status" value="1"/>
</dbReference>
<organism evidence="11 12">
    <name type="scientific">Spirosoma oryzae</name>
    <dbReference type="NCBI Taxonomy" id="1469603"/>
    <lineage>
        <taxon>Bacteria</taxon>
        <taxon>Pseudomonadati</taxon>
        <taxon>Bacteroidota</taxon>
        <taxon>Cytophagia</taxon>
        <taxon>Cytophagales</taxon>
        <taxon>Cytophagaceae</taxon>
        <taxon>Spirosoma</taxon>
    </lineage>
</organism>
<keyword evidence="3 8" id="KW-0436">Ligase</keyword>
<feature type="domain" description="CobQ/CobB/MinD/ParA nucleotide binding" evidence="9">
    <location>
        <begin position="9"/>
        <end position="205"/>
    </location>
</feature>
<dbReference type="SUPFAM" id="SSF52317">
    <property type="entry name" value="Class I glutamine amidotransferase-like"/>
    <property type="match status" value="1"/>
</dbReference>
<proteinExistence type="inferred from homology"/>
<dbReference type="CDD" id="cd05388">
    <property type="entry name" value="CobB_N"/>
    <property type="match status" value="1"/>
</dbReference>
<accession>A0A2T0SR48</accession>
<dbReference type="InterPro" id="IPR004484">
    <property type="entry name" value="CbiA/CobB_synth"/>
</dbReference>
<gene>
    <name evidence="8" type="primary">cbiA</name>
    <name evidence="11" type="ORF">CLV58_1137</name>
</gene>
<comment type="pathway">
    <text evidence="8">Cofactor biosynthesis; adenosylcobalamin biosynthesis; cob(II)yrinate a,c-diamide from sirohydrochlorin (anaerobic route): step 10/10.</text>
</comment>
<dbReference type="PANTHER" id="PTHR43873">
    <property type="entry name" value="COBYRINATE A,C-DIAMIDE SYNTHASE"/>
    <property type="match status" value="1"/>
</dbReference>
<dbReference type="GO" id="GO:0005524">
    <property type="term" value="F:ATP binding"/>
    <property type="evidence" value="ECO:0007669"/>
    <property type="project" value="UniProtKB-UniRule"/>
</dbReference>
<dbReference type="Pfam" id="PF01656">
    <property type="entry name" value="CbiA"/>
    <property type="match status" value="1"/>
</dbReference>
<comment type="caution">
    <text evidence="11">The sequence shown here is derived from an EMBL/GenBank/DDBJ whole genome shotgun (WGS) entry which is preliminary data.</text>
</comment>
<dbReference type="NCBIfam" id="TIGR00379">
    <property type="entry name" value="cobB"/>
    <property type="match status" value="1"/>
</dbReference>
<name>A0A2T0SR48_9BACT</name>
<comment type="catalytic activity">
    <reaction evidence="8">
        <text>cob(II)yrinate + 2 L-glutamine + 2 ATP + 2 H2O = cob(II)yrinate a,c diamide + 2 L-glutamate + 2 ADP + 2 phosphate + 2 H(+)</text>
        <dbReference type="Rhea" id="RHEA:26289"/>
        <dbReference type="ChEBI" id="CHEBI:15377"/>
        <dbReference type="ChEBI" id="CHEBI:15378"/>
        <dbReference type="ChEBI" id="CHEBI:29985"/>
        <dbReference type="ChEBI" id="CHEBI:30616"/>
        <dbReference type="ChEBI" id="CHEBI:43474"/>
        <dbReference type="ChEBI" id="CHEBI:58359"/>
        <dbReference type="ChEBI" id="CHEBI:58537"/>
        <dbReference type="ChEBI" id="CHEBI:58894"/>
        <dbReference type="ChEBI" id="CHEBI:456216"/>
        <dbReference type="EC" id="6.3.5.11"/>
    </reaction>
</comment>
<dbReference type="UniPathway" id="UPA00148">
    <property type="reaction ID" value="UER00231"/>
</dbReference>